<dbReference type="Proteomes" id="UP001321473">
    <property type="component" value="Unassembled WGS sequence"/>
</dbReference>
<name>A0AAQ4EA61_AMBAM</name>
<gene>
    <name evidence="1" type="ORF">V5799_025274</name>
</gene>
<evidence type="ECO:0000313" key="1">
    <source>
        <dbReference type="EMBL" id="KAK8771482.1"/>
    </source>
</evidence>
<organism evidence="1 2">
    <name type="scientific">Amblyomma americanum</name>
    <name type="common">Lone star tick</name>
    <dbReference type="NCBI Taxonomy" id="6943"/>
    <lineage>
        <taxon>Eukaryota</taxon>
        <taxon>Metazoa</taxon>
        <taxon>Ecdysozoa</taxon>
        <taxon>Arthropoda</taxon>
        <taxon>Chelicerata</taxon>
        <taxon>Arachnida</taxon>
        <taxon>Acari</taxon>
        <taxon>Parasitiformes</taxon>
        <taxon>Ixodida</taxon>
        <taxon>Ixodoidea</taxon>
        <taxon>Ixodidae</taxon>
        <taxon>Amblyomminae</taxon>
        <taxon>Amblyomma</taxon>
    </lineage>
</organism>
<proteinExistence type="predicted"/>
<dbReference type="EMBL" id="JARKHS020019679">
    <property type="protein sequence ID" value="KAK8771482.1"/>
    <property type="molecule type" value="Genomic_DNA"/>
</dbReference>
<evidence type="ECO:0000313" key="2">
    <source>
        <dbReference type="Proteomes" id="UP001321473"/>
    </source>
</evidence>
<comment type="caution">
    <text evidence="1">The sequence shown here is derived from an EMBL/GenBank/DDBJ whole genome shotgun (WGS) entry which is preliminary data.</text>
</comment>
<accession>A0AAQ4EA61</accession>
<evidence type="ECO:0008006" key="3">
    <source>
        <dbReference type="Google" id="ProtNLM"/>
    </source>
</evidence>
<reference evidence="1 2" key="1">
    <citation type="journal article" date="2023" name="Arcadia Sci">
        <title>De novo assembly of a long-read Amblyomma americanum tick genome.</title>
        <authorList>
            <person name="Chou S."/>
            <person name="Poskanzer K.E."/>
            <person name="Rollins M."/>
            <person name="Thuy-Boun P.S."/>
        </authorList>
    </citation>
    <scope>NUCLEOTIDE SEQUENCE [LARGE SCALE GENOMIC DNA]</scope>
    <source>
        <strain evidence="1">F_SG_1</strain>
        <tissue evidence="1">Salivary glands</tissue>
    </source>
</reference>
<keyword evidence="2" id="KW-1185">Reference proteome</keyword>
<dbReference type="AlphaFoldDB" id="A0AAQ4EA61"/>
<sequence>MLALSGFFEPSSSHTRRLCKIYKSELWRQARIFKDQLRVASKRERDFREWCATSESVTEFIWNAVRSTLPKRKQAIVEQGRFIDLSDQEIPERHKKVLRMGPKFAFEPRPRPVEKLACSRNIVRLAPEDMRPRCTVDCVDVLERTHGKQRNSGSMNNTVEFLAGSGLKLLTADKEGCFVVLPAGAFDEKASEALRKNLRQVAFKASKVKGQAVQLLRGHNLNKLAEAATHKKLTKNT</sequence>
<protein>
    <recommendedName>
        <fullName evidence="3">Tick transposon</fullName>
    </recommendedName>
</protein>